<feature type="region of interest" description="Disordered" evidence="5">
    <location>
        <begin position="138"/>
        <end position="187"/>
    </location>
</feature>
<feature type="compositionally biased region" description="Basic and acidic residues" evidence="5">
    <location>
        <begin position="172"/>
        <end position="186"/>
    </location>
</feature>
<dbReference type="InterPro" id="IPR006336">
    <property type="entry name" value="GCS2"/>
</dbReference>
<dbReference type="InterPro" id="IPR035434">
    <property type="entry name" value="GCL_bact_plant"/>
</dbReference>
<sequence>MRAHQGPAAILIGPEGGFDSEGARGDPRAPSAIGIGLGPRILRADTAAAAAMYRSGWRRRATGVDSACGILAPARVKARFMSTKTASTAKGAIIEAPSMRSSSMRWAIITPLLRRSGGYPRTLGRAGAIWLGAGVGGRQRDRADRCGRLDQPRSPPASSSCQARRSTICTRPVRDRPSPDAGEGRGRQAGLGFLGLGMWPDKTRAELPIMPKGRYAIMLRHMPRVSSLGLDMMLRTCTIQFRVGAGAATTGHRAVRQFAFYRGKPNGKLSFRSHIWSDTDPTHRHAALRVRGWFRLWALCRLCARCADVLKSTAMANISTRQGLSFPRLPEGRAFGPAG</sequence>
<dbReference type="EMBL" id="CAHIKZ030003405">
    <property type="protein sequence ID" value="CAE1299872.1"/>
    <property type="molecule type" value="Genomic_DNA"/>
</dbReference>
<name>A0A812DGW8_ACAPH</name>
<dbReference type="GO" id="GO:0005524">
    <property type="term" value="F:ATP binding"/>
    <property type="evidence" value="ECO:0007669"/>
    <property type="project" value="UniProtKB-KW"/>
</dbReference>
<accession>A0A812DGW8</accession>
<evidence type="ECO:0000259" key="6">
    <source>
        <dbReference type="Pfam" id="PF04452"/>
    </source>
</evidence>
<dbReference type="Gene3D" id="3.30.590.20">
    <property type="match status" value="1"/>
</dbReference>
<keyword evidence="8" id="KW-1185">Reference proteome</keyword>
<keyword evidence="3" id="KW-0547">Nucleotide-binding</keyword>
<keyword evidence="4" id="KW-0067">ATP-binding</keyword>
<dbReference type="AlphaFoldDB" id="A0A812DGW8"/>
<dbReference type="EC" id="6.3.2.2" evidence="1"/>
<evidence type="ECO:0000256" key="2">
    <source>
        <dbReference type="ARBA" id="ARBA00022598"/>
    </source>
</evidence>
<dbReference type="PANTHER" id="PTHR34378">
    <property type="entry name" value="GLUTAMATE--CYSTEINE LIGASE, CHLOROPLASTIC"/>
    <property type="match status" value="1"/>
</dbReference>
<dbReference type="SUPFAM" id="SSF75217">
    <property type="entry name" value="alpha/beta knot"/>
    <property type="match status" value="1"/>
</dbReference>
<organism evidence="7 8">
    <name type="scientific">Acanthosepion pharaonis</name>
    <name type="common">Pharaoh cuttlefish</name>
    <name type="synonym">Sepia pharaonis</name>
    <dbReference type="NCBI Taxonomy" id="158019"/>
    <lineage>
        <taxon>Eukaryota</taxon>
        <taxon>Metazoa</taxon>
        <taxon>Spiralia</taxon>
        <taxon>Lophotrochozoa</taxon>
        <taxon>Mollusca</taxon>
        <taxon>Cephalopoda</taxon>
        <taxon>Coleoidea</taxon>
        <taxon>Decapodiformes</taxon>
        <taxon>Sepiida</taxon>
        <taxon>Sepiina</taxon>
        <taxon>Sepiidae</taxon>
        <taxon>Acanthosepion</taxon>
    </lineage>
</organism>
<dbReference type="InterPro" id="IPR029028">
    <property type="entry name" value="Alpha/beta_knot_MTases"/>
</dbReference>
<dbReference type="Gene3D" id="3.40.1280.10">
    <property type="match status" value="1"/>
</dbReference>
<evidence type="ECO:0000313" key="7">
    <source>
        <dbReference type="EMBL" id="CAE1299872.1"/>
    </source>
</evidence>
<dbReference type="Proteomes" id="UP000597762">
    <property type="component" value="Unassembled WGS sequence"/>
</dbReference>
<dbReference type="Pfam" id="PF04452">
    <property type="entry name" value="Methyltrans_RNA"/>
    <property type="match status" value="1"/>
</dbReference>
<dbReference type="Pfam" id="PF04107">
    <property type="entry name" value="GCS2"/>
    <property type="match status" value="1"/>
</dbReference>
<evidence type="ECO:0000256" key="1">
    <source>
        <dbReference type="ARBA" id="ARBA00012220"/>
    </source>
</evidence>
<protein>
    <recommendedName>
        <fullName evidence="1">glutamate--cysteine ligase</fullName>
        <ecNumber evidence="1">6.3.2.2</ecNumber>
    </recommendedName>
</protein>
<dbReference type="InterPro" id="IPR029026">
    <property type="entry name" value="tRNA_m1G_MTases_N"/>
</dbReference>
<feature type="compositionally biased region" description="Polar residues" evidence="5">
    <location>
        <begin position="156"/>
        <end position="169"/>
    </location>
</feature>
<dbReference type="InterPro" id="IPR014746">
    <property type="entry name" value="Gln_synth/guanido_kin_cat_dom"/>
</dbReference>
<dbReference type="SUPFAM" id="SSF55931">
    <property type="entry name" value="Glutamine synthetase/guanido kinase"/>
    <property type="match status" value="1"/>
</dbReference>
<evidence type="ECO:0000256" key="3">
    <source>
        <dbReference type="ARBA" id="ARBA00022741"/>
    </source>
</evidence>
<evidence type="ECO:0000256" key="4">
    <source>
        <dbReference type="ARBA" id="ARBA00022840"/>
    </source>
</evidence>
<dbReference type="OrthoDB" id="8299686at2759"/>
<dbReference type="GO" id="GO:0004357">
    <property type="term" value="F:glutamate-cysteine ligase activity"/>
    <property type="evidence" value="ECO:0007669"/>
    <property type="project" value="UniProtKB-EC"/>
</dbReference>
<dbReference type="PANTHER" id="PTHR34378:SF1">
    <property type="entry name" value="GLUTAMATE--CYSTEINE LIGASE, CHLOROPLASTIC"/>
    <property type="match status" value="1"/>
</dbReference>
<dbReference type="GO" id="GO:0006750">
    <property type="term" value="P:glutathione biosynthetic process"/>
    <property type="evidence" value="ECO:0007669"/>
    <property type="project" value="InterPro"/>
</dbReference>
<evidence type="ECO:0000256" key="5">
    <source>
        <dbReference type="SAM" id="MobiDB-lite"/>
    </source>
</evidence>
<dbReference type="InterPro" id="IPR046886">
    <property type="entry name" value="RsmE_MTase_dom"/>
</dbReference>
<gene>
    <name evidence="7" type="ORF">SPHA_53481</name>
</gene>
<comment type="caution">
    <text evidence="7">The sequence shown here is derived from an EMBL/GenBank/DDBJ whole genome shotgun (WGS) entry which is preliminary data.</text>
</comment>
<proteinExistence type="predicted"/>
<reference evidence="7" key="1">
    <citation type="submission" date="2021-01" db="EMBL/GenBank/DDBJ databases">
        <authorList>
            <person name="Li R."/>
            <person name="Bekaert M."/>
        </authorList>
    </citation>
    <scope>NUCLEOTIDE SEQUENCE</scope>
    <source>
        <strain evidence="7">Farmed</strain>
    </source>
</reference>
<feature type="domain" description="Ribosomal RNA small subunit methyltransferase E methyltransferase" evidence="6">
    <location>
        <begin position="5"/>
        <end position="52"/>
    </location>
</feature>
<feature type="compositionally biased region" description="Basic and acidic residues" evidence="5">
    <location>
        <begin position="138"/>
        <end position="151"/>
    </location>
</feature>
<keyword evidence="2 7" id="KW-0436">Ligase</keyword>
<evidence type="ECO:0000313" key="8">
    <source>
        <dbReference type="Proteomes" id="UP000597762"/>
    </source>
</evidence>